<proteinExistence type="predicted"/>
<reference evidence="2" key="1">
    <citation type="journal article" date="2023" name="Front. Plant Sci.">
        <title>Chromosomal-level genome assembly of Melastoma candidum provides insights into trichome evolution.</title>
        <authorList>
            <person name="Zhong Y."/>
            <person name="Wu W."/>
            <person name="Sun C."/>
            <person name="Zou P."/>
            <person name="Liu Y."/>
            <person name="Dai S."/>
            <person name="Zhou R."/>
        </authorList>
    </citation>
    <scope>NUCLEOTIDE SEQUENCE [LARGE SCALE GENOMIC DNA]</scope>
</reference>
<keyword evidence="2" id="KW-1185">Reference proteome</keyword>
<dbReference type="EMBL" id="CM042889">
    <property type="protein sequence ID" value="KAI4321334.1"/>
    <property type="molecule type" value="Genomic_DNA"/>
</dbReference>
<evidence type="ECO:0000313" key="1">
    <source>
        <dbReference type="EMBL" id="KAI4321334.1"/>
    </source>
</evidence>
<comment type="caution">
    <text evidence="1">The sequence shown here is derived from an EMBL/GenBank/DDBJ whole genome shotgun (WGS) entry which is preliminary data.</text>
</comment>
<organism evidence="1 2">
    <name type="scientific">Melastoma candidum</name>
    <dbReference type="NCBI Taxonomy" id="119954"/>
    <lineage>
        <taxon>Eukaryota</taxon>
        <taxon>Viridiplantae</taxon>
        <taxon>Streptophyta</taxon>
        <taxon>Embryophyta</taxon>
        <taxon>Tracheophyta</taxon>
        <taxon>Spermatophyta</taxon>
        <taxon>Magnoliopsida</taxon>
        <taxon>eudicotyledons</taxon>
        <taxon>Gunneridae</taxon>
        <taxon>Pentapetalae</taxon>
        <taxon>rosids</taxon>
        <taxon>malvids</taxon>
        <taxon>Myrtales</taxon>
        <taxon>Melastomataceae</taxon>
        <taxon>Melastomatoideae</taxon>
        <taxon>Melastomateae</taxon>
        <taxon>Melastoma</taxon>
    </lineage>
</organism>
<sequence length="172" mass="18110">MDRETARSKGFGFVSFTSQDEASRAMQDMDGKDLHGRRIRVNHAVEKSHGGFPGFQGGNVFRDDTSYGGGGYGGGSRYRDSGAQADYTNRLGGGYNGSGTRNFASPGGSGGVYFFSSSADDDDTGKVHDDGAASHLSGGGPDKQDDGQDSLLANQPGDLEGENRDQMTYLSK</sequence>
<accession>A0ACB9MD24</accession>
<evidence type="ECO:0000313" key="2">
    <source>
        <dbReference type="Proteomes" id="UP001057402"/>
    </source>
</evidence>
<protein>
    <submittedName>
        <fullName evidence="1">Uncharacterized protein</fullName>
    </submittedName>
</protein>
<name>A0ACB9MD24_9MYRT</name>
<gene>
    <name evidence="1" type="ORF">MLD38_034731</name>
</gene>
<dbReference type="Proteomes" id="UP001057402">
    <property type="component" value="Chromosome 10"/>
</dbReference>